<name>A0A1F4VG50_UNCKA</name>
<dbReference type="InterPro" id="IPR035069">
    <property type="entry name" value="TTHA1013/TTHA0281-like"/>
</dbReference>
<dbReference type="Pfam" id="PF15919">
    <property type="entry name" value="HicB_lk_antitox"/>
    <property type="match status" value="1"/>
</dbReference>
<dbReference type="PANTHER" id="PTHR34504:SF2">
    <property type="entry name" value="UPF0150 PROTEIN SSL0259"/>
    <property type="match status" value="1"/>
</dbReference>
<dbReference type="Gene3D" id="3.30.160.250">
    <property type="match status" value="1"/>
</dbReference>
<dbReference type="InterPro" id="IPR051404">
    <property type="entry name" value="TA_system_antitoxin"/>
</dbReference>
<sequence length="79" mass="9030">MKQRVLEYNCIFQREKDGGFSVWVPSLLGCTSQGDTFEEALENVKEAIILYLEDQEGVPEDVEDVRSQFMVSIKVKANE</sequence>
<comment type="caution">
    <text evidence="2">The sequence shown here is derived from an EMBL/GenBank/DDBJ whole genome shotgun (WGS) entry which is preliminary data.</text>
</comment>
<reference evidence="2 3" key="1">
    <citation type="journal article" date="2016" name="Nat. Commun.">
        <title>Thousands of microbial genomes shed light on interconnected biogeochemical processes in an aquifer system.</title>
        <authorList>
            <person name="Anantharaman K."/>
            <person name="Brown C.T."/>
            <person name="Hug L.A."/>
            <person name="Sharon I."/>
            <person name="Castelle C.J."/>
            <person name="Probst A.J."/>
            <person name="Thomas B.C."/>
            <person name="Singh A."/>
            <person name="Wilkins M.J."/>
            <person name="Karaoz U."/>
            <person name="Brodie E.L."/>
            <person name="Williams K.H."/>
            <person name="Hubbard S.S."/>
            <person name="Banfield J.F."/>
        </authorList>
    </citation>
    <scope>NUCLEOTIDE SEQUENCE [LARGE SCALE GENOMIC DNA]</scope>
</reference>
<accession>A0A1F4VG50</accession>
<gene>
    <name evidence="2" type="ORF">A3H26_03680</name>
</gene>
<evidence type="ECO:0000313" key="3">
    <source>
        <dbReference type="Proteomes" id="UP000177763"/>
    </source>
</evidence>
<dbReference type="AlphaFoldDB" id="A0A1F4VG50"/>
<dbReference type="InterPro" id="IPR031807">
    <property type="entry name" value="HicB-like"/>
</dbReference>
<evidence type="ECO:0000313" key="2">
    <source>
        <dbReference type="EMBL" id="OGC56266.1"/>
    </source>
</evidence>
<evidence type="ECO:0000259" key="1">
    <source>
        <dbReference type="Pfam" id="PF15919"/>
    </source>
</evidence>
<dbReference type="SUPFAM" id="SSF143100">
    <property type="entry name" value="TTHA1013/TTHA0281-like"/>
    <property type="match status" value="1"/>
</dbReference>
<dbReference type="PROSITE" id="PS51257">
    <property type="entry name" value="PROKAR_LIPOPROTEIN"/>
    <property type="match status" value="1"/>
</dbReference>
<organism evidence="2 3">
    <name type="scientific">candidate division WWE3 bacterium RIFCSPLOWO2_12_FULL_36_10</name>
    <dbReference type="NCBI Taxonomy" id="1802630"/>
    <lineage>
        <taxon>Bacteria</taxon>
        <taxon>Katanobacteria</taxon>
    </lineage>
</organism>
<feature type="domain" description="HicB-like antitoxin of toxin-antitoxin system" evidence="1">
    <location>
        <begin position="10"/>
        <end position="56"/>
    </location>
</feature>
<protein>
    <recommendedName>
        <fullName evidence="1">HicB-like antitoxin of toxin-antitoxin system domain-containing protein</fullName>
    </recommendedName>
</protein>
<dbReference type="EMBL" id="MEVN01000042">
    <property type="protein sequence ID" value="OGC56266.1"/>
    <property type="molecule type" value="Genomic_DNA"/>
</dbReference>
<dbReference type="Proteomes" id="UP000177763">
    <property type="component" value="Unassembled WGS sequence"/>
</dbReference>
<dbReference type="PANTHER" id="PTHR34504">
    <property type="entry name" value="ANTITOXIN HICB"/>
    <property type="match status" value="1"/>
</dbReference>
<proteinExistence type="predicted"/>